<dbReference type="InterPro" id="IPR036388">
    <property type="entry name" value="WH-like_DNA-bd_sf"/>
</dbReference>
<dbReference type="InterPro" id="IPR005119">
    <property type="entry name" value="LysR_subst-bd"/>
</dbReference>
<name>Q7NWH4_CHRVO</name>
<evidence type="ECO:0000256" key="1">
    <source>
        <dbReference type="ARBA" id="ARBA00009437"/>
    </source>
</evidence>
<dbReference type="PROSITE" id="PS50931">
    <property type="entry name" value="HTH_LYSR"/>
    <property type="match status" value="1"/>
</dbReference>
<keyword evidence="7" id="KW-1185">Reference proteome</keyword>
<evidence type="ECO:0000256" key="3">
    <source>
        <dbReference type="ARBA" id="ARBA00023125"/>
    </source>
</evidence>
<evidence type="ECO:0000256" key="4">
    <source>
        <dbReference type="ARBA" id="ARBA00023163"/>
    </source>
</evidence>
<dbReference type="SUPFAM" id="SSF53850">
    <property type="entry name" value="Periplasmic binding protein-like II"/>
    <property type="match status" value="1"/>
</dbReference>
<evidence type="ECO:0000313" key="6">
    <source>
        <dbReference type="EMBL" id="AAQ59687.1"/>
    </source>
</evidence>
<comment type="similarity">
    <text evidence="1">Belongs to the LysR transcriptional regulatory family.</text>
</comment>
<dbReference type="GO" id="GO:0043565">
    <property type="term" value="F:sequence-specific DNA binding"/>
    <property type="evidence" value="ECO:0007669"/>
    <property type="project" value="TreeGrafter"/>
</dbReference>
<dbReference type="eggNOG" id="COG0583">
    <property type="taxonomic scope" value="Bacteria"/>
</dbReference>
<keyword evidence="4" id="KW-0804">Transcription</keyword>
<dbReference type="InterPro" id="IPR036390">
    <property type="entry name" value="WH_DNA-bd_sf"/>
</dbReference>
<dbReference type="FunFam" id="1.10.10.10:FF:000001">
    <property type="entry name" value="LysR family transcriptional regulator"/>
    <property type="match status" value="1"/>
</dbReference>
<proteinExistence type="inferred from homology"/>
<dbReference type="Gene3D" id="1.10.10.10">
    <property type="entry name" value="Winged helix-like DNA-binding domain superfamily/Winged helix DNA-binding domain"/>
    <property type="match status" value="1"/>
</dbReference>
<dbReference type="SUPFAM" id="SSF46785">
    <property type="entry name" value="Winged helix' DNA-binding domain"/>
    <property type="match status" value="1"/>
</dbReference>
<dbReference type="STRING" id="243365.CV_2015"/>
<dbReference type="EMBL" id="AE016825">
    <property type="protein sequence ID" value="AAQ59687.1"/>
    <property type="molecule type" value="Genomic_DNA"/>
</dbReference>
<dbReference type="Pfam" id="PF03466">
    <property type="entry name" value="LysR_substrate"/>
    <property type="match status" value="1"/>
</dbReference>
<dbReference type="Proteomes" id="UP000001424">
    <property type="component" value="Chromosome"/>
</dbReference>
<dbReference type="PANTHER" id="PTHR30537">
    <property type="entry name" value="HTH-TYPE TRANSCRIPTIONAL REGULATOR"/>
    <property type="match status" value="1"/>
</dbReference>
<reference evidence="6 7" key="1">
    <citation type="journal article" date="2003" name="Proc. Natl. Acad. Sci. U.S.A.">
        <title>The complete genome sequence of Chromobacterium violaceum reveals remarkable and exploitable bacterial adaptability.</title>
        <authorList>
            <person name="Vasconcelos A.T.R."/>
            <person name="de Almeida D.F."/>
            <person name="Almeida F.C."/>
            <person name="de Almeida L.G.P."/>
            <person name="de Almeida R."/>
            <person name="Goncalves J.A.A."/>
            <person name="Andrade E.M."/>
            <person name="Antonio R.V."/>
            <person name="Araripe J."/>
            <person name="de Araujo M.F.F."/>
            <person name="Filho S.A."/>
            <person name="Azevedo V."/>
            <person name="Batista A.J."/>
            <person name="Bataus L.A.M."/>
            <person name="Batista J.S."/>
            <person name="Belo A."/>
            <person name="vander Berg C."/>
            <person name="Blamey J."/>
            <person name="Bogo M."/>
            <person name="Bonato S."/>
            <person name="Bordignon J."/>
            <person name="Brito C.A."/>
            <person name="Brocchi M."/>
            <person name="Burity H.A."/>
            <person name="Camargo A.A."/>
            <person name="Cardoso D.D.P."/>
            <person name="Carneiro N.P."/>
            <person name="Carraro D.M."/>
            <person name="Carvalho C.M.B."/>
            <person name="Cascardo J.C.M."/>
            <person name="Cavada B.S."/>
            <person name="Chueire L.M.O."/>
            <person name="Pasa T.B.C."/>
            <person name="Duran N."/>
            <person name="Fagundes N."/>
            <person name="Falcao C.L."/>
            <person name="Fantinatti F."/>
            <person name="Farias I.P."/>
            <person name="Felipe M.S.S."/>
            <person name="Ferrari L.P."/>
            <person name="Ferro J.A."/>
            <person name="Ferro M.I.T."/>
            <person name="Franco G.R."/>
            <person name="Freitas N.S.A."/>
            <person name="Furlan L.R."/>
            <person name="Gazzinelli R.T."/>
            <person name="Gomes E.A."/>
            <person name="Goncalves P.R."/>
            <person name="Grangeiro T.B."/>
            <person name="Grattapaglia D."/>
            <person name="Grisard E.C."/>
            <person name="Guimaraes C.T."/>
            <person name="Hanna E.S."/>
            <person name="Hungria M."/>
            <person name="Jardim S.N."/>
            <person name="Laurino J."/>
            <person name="Leoi L.C.T."/>
            <person name="Fassarella L."/>
            <person name="Lima A."/>
            <person name="Loureiro M.F."/>
            <person name="Lyra M.C.P."/>
            <person name="Macedo M."/>
            <person name="Madeira H.M.F."/>
            <person name="Manfio G.P."/>
            <person name="Maranhao A.Q."/>
            <person name="Martins W.S."/>
            <person name="di Mauro S.M.Z."/>
            <person name="de Medeiros S.R.B."/>
            <person name="Meissner R.D.V."/>
            <person name="Menck C.F.M."/>
            <person name="Moreira M.A.M."/>
            <person name="Nascimento F.F."/>
            <person name="Nicolas M.F."/>
            <person name="Oliveira J.G."/>
            <person name="Oliveira S.C."/>
            <person name="Paixao R.F.C."/>
            <person name="Parente J.A."/>
            <person name="Pedrosa F.O."/>
            <person name="Pena S.J.D."/>
            <person name="Perreira J.O."/>
            <person name="Perreira M."/>
            <person name="Pinto L.S.R.C."/>
            <person name="Pinto L.S."/>
            <person name="Porto J.I.R."/>
            <person name="Potrich D.P."/>
            <person name="Neto C.E.R."/>
            <person name="Reis A.M.M."/>
            <person name="Rigo L.U."/>
            <person name="Rondinelli E."/>
            <person name="dos Santos E.B.P."/>
            <person name="Santos F.R."/>
            <person name="Schneider M.P.C."/>
            <person name="Seuanez H.N."/>
            <person name="Silva A.M.R."/>
            <person name="da Silva A.L.C."/>
            <person name="Silva D.W."/>
            <person name="Silva R."/>
            <person name="Simoes I.C."/>
            <person name="Simon D."/>
            <person name="Soares C.M.A."/>
            <person name="Soares R.B.A."/>
            <person name="Souza E.M."/>
            <person name="Souza K.R.L."/>
            <person name="Souza R.C."/>
            <person name="Steffens M.B.R."/>
            <person name="Steindel M."/>
            <person name="Teixeira S.R."/>
            <person name="Urmenyi T."/>
            <person name="Vettore A."/>
            <person name="Wassem R."/>
            <person name="Zaha A."/>
            <person name="Simpson A.J.G."/>
        </authorList>
    </citation>
    <scope>NUCLEOTIDE SEQUENCE [LARGE SCALE GENOMIC DNA]</scope>
    <source>
        <strain evidence="7">ATCC 12472 / DSM 30191 / JCM 1249 / NBRC 12614 / NCIMB 9131 / NCTC 9757</strain>
    </source>
</reference>
<dbReference type="Pfam" id="PF00126">
    <property type="entry name" value="HTH_1"/>
    <property type="match status" value="1"/>
</dbReference>
<dbReference type="KEGG" id="cvi:CV_2015"/>
<evidence type="ECO:0000313" key="7">
    <source>
        <dbReference type="Proteomes" id="UP000001424"/>
    </source>
</evidence>
<dbReference type="InterPro" id="IPR058163">
    <property type="entry name" value="LysR-type_TF_proteobact-type"/>
</dbReference>
<dbReference type="AlphaFoldDB" id="Q7NWH4"/>
<dbReference type="GO" id="GO:0006351">
    <property type="term" value="P:DNA-templated transcription"/>
    <property type="evidence" value="ECO:0007669"/>
    <property type="project" value="TreeGrafter"/>
</dbReference>
<dbReference type="InterPro" id="IPR000847">
    <property type="entry name" value="LysR_HTH_N"/>
</dbReference>
<dbReference type="Gene3D" id="3.40.190.290">
    <property type="match status" value="1"/>
</dbReference>
<gene>
    <name evidence="6" type="ordered locus">CV_2015</name>
</gene>
<organism evidence="6 7">
    <name type="scientific">Chromobacterium violaceum (strain ATCC 12472 / DSM 30191 / JCM 1249 / CCUG 213 / NBRC 12614 / NCIMB 9131 / NCTC 9757 / MK)</name>
    <dbReference type="NCBI Taxonomy" id="243365"/>
    <lineage>
        <taxon>Bacteria</taxon>
        <taxon>Pseudomonadati</taxon>
        <taxon>Pseudomonadota</taxon>
        <taxon>Betaproteobacteria</taxon>
        <taxon>Neisseriales</taxon>
        <taxon>Chromobacteriaceae</taxon>
        <taxon>Chromobacterium</taxon>
    </lineage>
</organism>
<keyword evidence="3" id="KW-0238">DNA-binding</keyword>
<evidence type="ECO:0000256" key="2">
    <source>
        <dbReference type="ARBA" id="ARBA00023015"/>
    </source>
</evidence>
<sequence>MQDLNDLLYFAKVVEHGGFMAAGRVLGIPKSKLSRRVAELETRLGVRLLQRTTRRLSLTEIGGQYYQHCQAMLAEAEAADEAVLHSSAEPRGLIRVSCPELLCKTMLSLVLPRFLALHPQVRVTLDSTNRRVDLVEEGVDVAIRVRNVIEDSASLVVRRLGRSRVILVASPAFLEIHGEPKTPERLAALPALTMSRPDGRGQWVLLDNVGQSYTIHLDAPRLMTDDMIVLLEAAAAGVGGHRAAGQRLPPGARGWTAAAHPAAVRLPLGHPACGLPHPARLVAGGARLHRFRLGAVDQRRDGRRLAARRYPPGMTIASVPLFHTGLPKTCSRCARWPKPTRSNN</sequence>
<dbReference type="GO" id="GO:0003700">
    <property type="term" value="F:DNA-binding transcription factor activity"/>
    <property type="evidence" value="ECO:0007669"/>
    <property type="project" value="InterPro"/>
</dbReference>
<dbReference type="HOGENOM" id="CLU_039613_16_2_4"/>
<keyword evidence="2" id="KW-0805">Transcription regulation</keyword>
<evidence type="ECO:0000259" key="5">
    <source>
        <dbReference type="PROSITE" id="PS50931"/>
    </source>
</evidence>
<accession>Q7NWH4</accession>
<feature type="domain" description="HTH lysR-type" evidence="5">
    <location>
        <begin position="1"/>
        <end position="59"/>
    </location>
</feature>
<protein>
    <submittedName>
        <fullName evidence="6">Probable transcriptional regulator</fullName>
    </submittedName>
</protein>
<dbReference type="PANTHER" id="PTHR30537:SF31">
    <property type="entry name" value="TRANSCRIPTIONAL REGULATOR, LYSR FAMILY"/>
    <property type="match status" value="1"/>
</dbReference>